<evidence type="ECO:0000259" key="10">
    <source>
        <dbReference type="PROSITE" id="PS50158"/>
    </source>
</evidence>
<dbReference type="OMA" id="SEELMEW"/>
<dbReference type="InterPro" id="IPR003604">
    <property type="entry name" value="Matrin/U1-like-C_Znf_C2H2"/>
</dbReference>
<dbReference type="GO" id="GO:0005730">
    <property type="term" value="C:nucleolus"/>
    <property type="evidence" value="ECO:0000318"/>
    <property type="project" value="GO_Central"/>
</dbReference>
<dbReference type="InterPro" id="IPR022755">
    <property type="entry name" value="Znf_C2H2_jaz"/>
</dbReference>
<dbReference type="GO" id="GO:0034057">
    <property type="term" value="F:RNA strand-exchange activity"/>
    <property type="evidence" value="ECO:0000318"/>
    <property type="project" value="GO_Central"/>
</dbReference>
<dbReference type="GO" id="GO:0033592">
    <property type="term" value="F:RNA strand annealing activity"/>
    <property type="evidence" value="ECO:0000318"/>
    <property type="project" value="GO_Central"/>
</dbReference>
<proteinExistence type="predicted"/>
<keyword evidence="3" id="KW-0862">Zinc</keyword>
<dbReference type="SUPFAM" id="SSF54928">
    <property type="entry name" value="RNA-binding domain, RBD"/>
    <property type="match status" value="1"/>
</dbReference>
<evidence type="ECO:0000313" key="11">
    <source>
        <dbReference type="EMBL" id="EDQ86972.1"/>
    </source>
</evidence>
<dbReference type="eggNOG" id="KOG0118">
    <property type="taxonomic scope" value="Eukaryota"/>
</dbReference>
<dbReference type="InterPro" id="IPR035979">
    <property type="entry name" value="RBD_domain_sf"/>
</dbReference>
<feature type="domain" description="CCHC-type" evidence="10">
    <location>
        <begin position="349"/>
        <end position="364"/>
    </location>
</feature>
<dbReference type="GO" id="GO:0001731">
    <property type="term" value="P:formation of translation preinitiation complex"/>
    <property type="evidence" value="ECO:0000318"/>
    <property type="project" value="GO_Central"/>
</dbReference>
<dbReference type="SMART" id="SM00360">
    <property type="entry name" value="RRM"/>
    <property type="match status" value="1"/>
</dbReference>
<evidence type="ECO:0000313" key="12">
    <source>
        <dbReference type="Proteomes" id="UP000001357"/>
    </source>
</evidence>
<name>A9V6C8_MONBE</name>
<protein>
    <submittedName>
        <fullName evidence="11">Uncharacterized protein</fullName>
    </submittedName>
</protein>
<feature type="compositionally biased region" description="Gly residues" evidence="7">
    <location>
        <begin position="374"/>
        <end position="421"/>
    </location>
</feature>
<dbReference type="GeneID" id="5893442"/>
<dbReference type="PANTHER" id="PTHR23236">
    <property type="entry name" value="EUKARYOTIC TRANSLATION INITIATION FACTOR 4B/4H"/>
    <property type="match status" value="1"/>
</dbReference>
<dbReference type="PANTHER" id="PTHR23236:SF51">
    <property type="entry name" value="NUCLEOLAR PROTEIN 6"/>
    <property type="match status" value="1"/>
</dbReference>
<dbReference type="Pfam" id="PF00076">
    <property type="entry name" value="RRM_1"/>
    <property type="match status" value="1"/>
</dbReference>
<feature type="compositionally biased region" description="Acidic residues" evidence="7">
    <location>
        <begin position="50"/>
        <end position="95"/>
    </location>
</feature>
<evidence type="ECO:0000256" key="1">
    <source>
        <dbReference type="ARBA" id="ARBA00022723"/>
    </source>
</evidence>
<organism evidence="11 12">
    <name type="scientific">Monosiga brevicollis</name>
    <name type="common">Choanoflagellate</name>
    <dbReference type="NCBI Taxonomy" id="81824"/>
    <lineage>
        <taxon>Eukaryota</taxon>
        <taxon>Choanoflagellata</taxon>
        <taxon>Craspedida</taxon>
        <taxon>Salpingoecidae</taxon>
        <taxon>Monosiga</taxon>
    </lineage>
</organism>
<feature type="compositionally biased region" description="Basic and acidic residues" evidence="7">
    <location>
        <begin position="432"/>
        <end position="446"/>
    </location>
</feature>
<dbReference type="Pfam" id="PF12171">
    <property type="entry name" value="zf-C2H2_jaz"/>
    <property type="match status" value="1"/>
</dbReference>
<dbReference type="CDD" id="cd12400">
    <property type="entry name" value="RRM_Nop6"/>
    <property type="match status" value="1"/>
</dbReference>
<dbReference type="PROSITE" id="PS50157">
    <property type="entry name" value="ZINC_FINGER_C2H2_2"/>
    <property type="match status" value="1"/>
</dbReference>
<gene>
    <name evidence="11" type="ORF">MONBRDRAFT_10491</name>
</gene>
<keyword evidence="12" id="KW-1185">Reference proteome</keyword>
<dbReference type="Pfam" id="PF00098">
    <property type="entry name" value="zf-CCHC"/>
    <property type="match status" value="1"/>
</dbReference>
<dbReference type="GO" id="GO:0042274">
    <property type="term" value="P:ribosomal small subunit biogenesis"/>
    <property type="evidence" value="ECO:0000318"/>
    <property type="project" value="GO_Central"/>
</dbReference>
<dbReference type="InterPro" id="IPR001878">
    <property type="entry name" value="Znf_CCHC"/>
</dbReference>
<evidence type="ECO:0000256" key="2">
    <source>
        <dbReference type="ARBA" id="ARBA00022771"/>
    </source>
</evidence>
<accession>A9V6C8</accession>
<evidence type="ECO:0000256" key="5">
    <source>
        <dbReference type="PROSITE-ProRule" id="PRU00042"/>
    </source>
</evidence>
<dbReference type="GO" id="GO:0019843">
    <property type="term" value="F:rRNA binding"/>
    <property type="evidence" value="ECO:0000318"/>
    <property type="project" value="GO_Central"/>
</dbReference>
<sequence>MPRRGESSESSDDDARPPAPVDSNGESADSEVSSAEEAAVPDMAIKSDEEPSTADDDSSSDEEEDDEADSDDDSGSDNEEDEDESEDESDEDSDADQAAAPQKGSGALRARGGESDGEDDSDQEGEVRAQRGFYCADCERSFNSDFQIKEHLESKAHRKRVARQAQVKGTGNIVFVGQLPYGASEASLLAFFRPHVSADPSIRMRTDPKTGKFKGTCFVECSTAEDVTKLLQLHQTEFEGRRINVEPSATAGGKAKRSKEIKRLRDEQATSRREAVGALLDQKAAEYGADFSRSDFDADTRAYMCLMPPKMAGQAVDEFMAADRSKLTNRPAFLMAILKRLRDGGGRSCFTCGSTDHVKAQCPERKSAGRGRGRGGGGRGRGGGGYGDRGGRGGGYGDRGGRGGGYGGRGGYSGRGSGGGGDRGRGRGRGSYGDRGRGGGRGDNRGRGRGSGSGGPPSKRFKPDQD</sequence>
<dbReference type="EMBL" id="CH991562">
    <property type="protein sequence ID" value="EDQ86972.1"/>
    <property type="molecule type" value="Genomic_DNA"/>
</dbReference>
<dbReference type="STRING" id="81824.A9V6C8"/>
<dbReference type="RefSeq" id="XP_001748211.1">
    <property type="nucleotide sequence ID" value="XM_001748159.1"/>
</dbReference>
<dbReference type="KEGG" id="mbr:MONBRDRAFT_10491"/>
<dbReference type="SUPFAM" id="SSF57667">
    <property type="entry name" value="beta-beta-alpha zinc fingers"/>
    <property type="match status" value="1"/>
</dbReference>
<reference evidence="11 12" key="1">
    <citation type="journal article" date="2008" name="Nature">
        <title>The genome of the choanoflagellate Monosiga brevicollis and the origin of metazoans.</title>
        <authorList>
            <consortium name="JGI Sequencing"/>
            <person name="King N."/>
            <person name="Westbrook M.J."/>
            <person name="Young S.L."/>
            <person name="Kuo A."/>
            <person name="Abedin M."/>
            <person name="Chapman J."/>
            <person name="Fairclough S."/>
            <person name="Hellsten U."/>
            <person name="Isogai Y."/>
            <person name="Letunic I."/>
            <person name="Marr M."/>
            <person name="Pincus D."/>
            <person name="Putnam N."/>
            <person name="Rokas A."/>
            <person name="Wright K.J."/>
            <person name="Zuzow R."/>
            <person name="Dirks W."/>
            <person name="Good M."/>
            <person name="Goodstein D."/>
            <person name="Lemons D."/>
            <person name="Li W."/>
            <person name="Lyons J.B."/>
            <person name="Morris A."/>
            <person name="Nichols S."/>
            <person name="Richter D.J."/>
            <person name="Salamov A."/>
            <person name="Bork P."/>
            <person name="Lim W.A."/>
            <person name="Manning G."/>
            <person name="Miller W.T."/>
            <person name="McGinnis W."/>
            <person name="Shapiro H."/>
            <person name="Tjian R."/>
            <person name="Grigoriev I.V."/>
            <person name="Rokhsar D."/>
        </authorList>
    </citation>
    <scope>NUCLEOTIDE SEQUENCE [LARGE SCALE GENOMIC DNA]</scope>
    <source>
        <strain evidence="12">MX1 / ATCC 50154</strain>
    </source>
</reference>
<dbReference type="PROSITE" id="PS50102">
    <property type="entry name" value="RRM"/>
    <property type="match status" value="1"/>
</dbReference>
<evidence type="ECO:0000256" key="3">
    <source>
        <dbReference type="ARBA" id="ARBA00022833"/>
    </source>
</evidence>
<evidence type="ECO:0000256" key="4">
    <source>
        <dbReference type="ARBA" id="ARBA00022884"/>
    </source>
</evidence>
<dbReference type="InterPro" id="IPR036236">
    <property type="entry name" value="Znf_C2H2_sf"/>
</dbReference>
<evidence type="ECO:0000259" key="9">
    <source>
        <dbReference type="PROSITE" id="PS50157"/>
    </source>
</evidence>
<dbReference type="GO" id="GO:0008270">
    <property type="term" value="F:zinc ion binding"/>
    <property type="evidence" value="ECO:0007669"/>
    <property type="project" value="UniProtKB-KW"/>
</dbReference>
<feature type="compositionally biased region" description="Acidic residues" evidence="7">
    <location>
        <begin position="115"/>
        <end position="124"/>
    </location>
</feature>
<keyword evidence="2 5" id="KW-0863">Zinc-finger</keyword>
<dbReference type="SMART" id="SM00343">
    <property type="entry name" value="ZnF_C2HC"/>
    <property type="match status" value="1"/>
</dbReference>
<feature type="region of interest" description="Disordered" evidence="7">
    <location>
        <begin position="1"/>
        <end position="126"/>
    </location>
</feature>
<dbReference type="InParanoid" id="A9V6C8"/>
<dbReference type="GO" id="GO:0043024">
    <property type="term" value="F:ribosomal small subunit binding"/>
    <property type="evidence" value="ECO:0000318"/>
    <property type="project" value="GO_Central"/>
</dbReference>
<dbReference type="PROSITE" id="PS50158">
    <property type="entry name" value="ZF_CCHC"/>
    <property type="match status" value="1"/>
</dbReference>
<dbReference type="InterPro" id="IPR012677">
    <property type="entry name" value="Nucleotide-bd_a/b_plait_sf"/>
</dbReference>
<keyword evidence="4 6" id="KW-0694">RNA-binding</keyword>
<feature type="domain" description="C2H2-type" evidence="9">
    <location>
        <begin position="133"/>
        <end position="162"/>
    </location>
</feature>
<feature type="region of interest" description="Disordered" evidence="7">
    <location>
        <begin position="363"/>
        <end position="466"/>
    </location>
</feature>
<dbReference type="InterPro" id="IPR034228">
    <property type="entry name" value="Nop6_RRM"/>
</dbReference>
<evidence type="ECO:0000259" key="8">
    <source>
        <dbReference type="PROSITE" id="PS50102"/>
    </source>
</evidence>
<dbReference type="InterPro" id="IPR013087">
    <property type="entry name" value="Znf_C2H2_type"/>
</dbReference>
<dbReference type="SMART" id="SM00451">
    <property type="entry name" value="ZnF_U1"/>
    <property type="match status" value="1"/>
</dbReference>
<keyword evidence="1" id="KW-0479">Metal-binding</keyword>
<dbReference type="AlphaFoldDB" id="A9V6C8"/>
<dbReference type="InterPro" id="IPR000504">
    <property type="entry name" value="RRM_dom"/>
</dbReference>
<feature type="compositionally biased region" description="Low complexity" evidence="7">
    <location>
        <begin position="21"/>
        <end position="40"/>
    </location>
</feature>
<dbReference type="CDD" id="cd21039">
    <property type="entry name" value="NURR"/>
    <property type="match status" value="1"/>
</dbReference>
<feature type="domain" description="RRM" evidence="8">
    <location>
        <begin position="172"/>
        <end position="250"/>
    </location>
</feature>
<dbReference type="Proteomes" id="UP000001357">
    <property type="component" value="Unassembled WGS sequence"/>
</dbReference>
<dbReference type="GO" id="GO:0097010">
    <property type="term" value="P:eukaryotic translation initiation factor 4F complex assembly"/>
    <property type="evidence" value="ECO:0000318"/>
    <property type="project" value="GO_Central"/>
</dbReference>
<evidence type="ECO:0000256" key="7">
    <source>
        <dbReference type="SAM" id="MobiDB-lite"/>
    </source>
</evidence>
<feature type="region of interest" description="Disordered" evidence="7">
    <location>
        <begin position="247"/>
        <end position="268"/>
    </location>
</feature>
<dbReference type="Gene3D" id="3.30.160.60">
    <property type="entry name" value="Classic Zinc Finger"/>
    <property type="match status" value="1"/>
</dbReference>
<dbReference type="Gene3D" id="3.30.70.330">
    <property type="match status" value="1"/>
</dbReference>
<evidence type="ECO:0000256" key="6">
    <source>
        <dbReference type="PROSITE-ProRule" id="PRU00176"/>
    </source>
</evidence>
<dbReference type="PROSITE" id="PS00028">
    <property type="entry name" value="ZINC_FINGER_C2H2_1"/>
    <property type="match status" value="1"/>
</dbReference>